<sequence length="138" mass="15780">MKPLFILLQTKSTFTTHLDNNILIHLYISGSKRFSVSRVLDDRTCLQALMGLVTPIRVDVYHIHGSVYPVPSIQGYGYIAVAGRDNACYCTPQVDPYKLRLRLLARLGYKSKRTTRYGIEVMRQDAKECRDNVLSSRQ</sequence>
<evidence type="ECO:0000313" key="1">
    <source>
        <dbReference type="EMBL" id="KAH0534749.1"/>
    </source>
</evidence>
<dbReference type="EMBL" id="JAHXZJ010002982">
    <property type="protein sequence ID" value="KAH0534749.1"/>
    <property type="molecule type" value="Genomic_DNA"/>
</dbReference>
<comment type="caution">
    <text evidence="1">The sequence shown here is derived from an EMBL/GenBank/DDBJ whole genome shotgun (WGS) entry which is preliminary data.</text>
</comment>
<keyword evidence="2" id="KW-1185">Reference proteome</keyword>
<protein>
    <submittedName>
        <fullName evidence="1">Uncharacterized protein</fullName>
    </submittedName>
</protein>
<name>A0AAV7HC68_COTGL</name>
<gene>
    <name evidence="1" type="ORF">KQX54_007894</name>
</gene>
<dbReference type="AlphaFoldDB" id="A0AAV7HC68"/>
<dbReference type="Proteomes" id="UP000826195">
    <property type="component" value="Unassembled WGS sequence"/>
</dbReference>
<accession>A0AAV7HC68</accession>
<organism evidence="1 2">
    <name type="scientific">Cotesia glomerata</name>
    <name type="common">Lepidopteran parasitic wasp</name>
    <name type="synonym">Apanteles glomeratus</name>
    <dbReference type="NCBI Taxonomy" id="32391"/>
    <lineage>
        <taxon>Eukaryota</taxon>
        <taxon>Metazoa</taxon>
        <taxon>Ecdysozoa</taxon>
        <taxon>Arthropoda</taxon>
        <taxon>Hexapoda</taxon>
        <taxon>Insecta</taxon>
        <taxon>Pterygota</taxon>
        <taxon>Neoptera</taxon>
        <taxon>Endopterygota</taxon>
        <taxon>Hymenoptera</taxon>
        <taxon>Apocrita</taxon>
        <taxon>Ichneumonoidea</taxon>
        <taxon>Braconidae</taxon>
        <taxon>Microgastrinae</taxon>
        <taxon>Cotesia</taxon>
    </lineage>
</organism>
<evidence type="ECO:0000313" key="2">
    <source>
        <dbReference type="Proteomes" id="UP000826195"/>
    </source>
</evidence>
<reference evidence="1 2" key="1">
    <citation type="journal article" date="2021" name="J. Hered.">
        <title>A chromosome-level genome assembly of the parasitoid wasp, Cotesia glomerata (Hymenoptera: Braconidae).</title>
        <authorList>
            <person name="Pinto B.J."/>
            <person name="Weis J.J."/>
            <person name="Gamble T."/>
            <person name="Ode P.J."/>
            <person name="Paul R."/>
            <person name="Zaspel J.M."/>
        </authorList>
    </citation>
    <scope>NUCLEOTIDE SEQUENCE [LARGE SCALE GENOMIC DNA]</scope>
    <source>
        <strain evidence="1">CgM1</strain>
    </source>
</reference>
<proteinExistence type="predicted"/>